<evidence type="ECO:0000313" key="2">
    <source>
        <dbReference type="EMBL" id="ACY17272.1"/>
    </source>
</evidence>
<dbReference type="AlphaFoldDB" id="D0LSQ0"/>
<reference evidence="2 3" key="1">
    <citation type="journal article" date="2010" name="Stand. Genomic Sci.">
        <title>Complete genome sequence of Haliangium ochraceum type strain (SMP-2).</title>
        <authorList>
            <consortium name="US DOE Joint Genome Institute (JGI-PGF)"/>
            <person name="Ivanova N."/>
            <person name="Daum C."/>
            <person name="Lang E."/>
            <person name="Abt B."/>
            <person name="Kopitz M."/>
            <person name="Saunders E."/>
            <person name="Lapidus A."/>
            <person name="Lucas S."/>
            <person name="Glavina Del Rio T."/>
            <person name="Nolan M."/>
            <person name="Tice H."/>
            <person name="Copeland A."/>
            <person name="Cheng J.F."/>
            <person name="Chen F."/>
            <person name="Bruce D."/>
            <person name="Goodwin L."/>
            <person name="Pitluck S."/>
            <person name="Mavromatis K."/>
            <person name="Pati A."/>
            <person name="Mikhailova N."/>
            <person name="Chen A."/>
            <person name="Palaniappan K."/>
            <person name="Land M."/>
            <person name="Hauser L."/>
            <person name="Chang Y.J."/>
            <person name="Jeffries C.D."/>
            <person name="Detter J.C."/>
            <person name="Brettin T."/>
            <person name="Rohde M."/>
            <person name="Goker M."/>
            <person name="Bristow J."/>
            <person name="Markowitz V."/>
            <person name="Eisen J.A."/>
            <person name="Hugenholtz P."/>
            <person name="Kyrpides N.C."/>
            <person name="Klenk H.P."/>
        </authorList>
    </citation>
    <scope>NUCLEOTIDE SEQUENCE [LARGE SCALE GENOMIC DNA]</scope>
    <source>
        <strain evidence="3">DSM 14365 / CIP 107738 / JCM 11303 / AJ 13395 / SMP-2</strain>
    </source>
</reference>
<dbReference type="InterPro" id="IPR028973">
    <property type="entry name" value="PhnB-like"/>
</dbReference>
<dbReference type="PANTHER" id="PTHR33990:SF2">
    <property type="entry name" value="PHNB-LIKE DOMAIN-CONTAINING PROTEIN"/>
    <property type="match status" value="1"/>
</dbReference>
<dbReference type="SUPFAM" id="SSF54593">
    <property type="entry name" value="Glyoxalase/Bleomycin resistance protein/Dihydroxybiphenyl dioxygenase"/>
    <property type="match status" value="1"/>
</dbReference>
<accession>D0LSQ0</accession>
<dbReference type="GO" id="GO:0008168">
    <property type="term" value="F:methyltransferase activity"/>
    <property type="evidence" value="ECO:0007669"/>
    <property type="project" value="UniProtKB-KW"/>
</dbReference>
<dbReference type="InterPro" id="IPR009725">
    <property type="entry name" value="3_dmu_93_MTrfase"/>
</dbReference>
<dbReference type="HOGENOM" id="CLU_046006_22_1_7"/>
<organism evidence="2 3">
    <name type="scientific">Haliangium ochraceum (strain DSM 14365 / JCM 11303 / SMP-2)</name>
    <dbReference type="NCBI Taxonomy" id="502025"/>
    <lineage>
        <taxon>Bacteria</taxon>
        <taxon>Pseudomonadati</taxon>
        <taxon>Myxococcota</taxon>
        <taxon>Polyangia</taxon>
        <taxon>Haliangiales</taxon>
        <taxon>Kofleriaceae</taxon>
        <taxon>Haliangium</taxon>
    </lineage>
</organism>
<dbReference type="Gene3D" id="3.10.180.10">
    <property type="entry name" value="2,3-Dihydroxybiphenyl 1,2-Dioxygenase, domain 1"/>
    <property type="match status" value="1"/>
</dbReference>
<dbReference type="GO" id="GO:0032259">
    <property type="term" value="P:methylation"/>
    <property type="evidence" value="ECO:0007669"/>
    <property type="project" value="UniProtKB-KW"/>
</dbReference>
<evidence type="ECO:0000313" key="3">
    <source>
        <dbReference type="Proteomes" id="UP000001880"/>
    </source>
</evidence>
<evidence type="ECO:0000259" key="1">
    <source>
        <dbReference type="Pfam" id="PF06983"/>
    </source>
</evidence>
<dbReference type="eggNOG" id="COG3865">
    <property type="taxonomic scope" value="Bacteria"/>
</dbReference>
<gene>
    <name evidence="2" type="ordered locus">Hoch_4782</name>
</gene>
<proteinExistence type="predicted"/>
<feature type="domain" description="PhnB-like" evidence="1">
    <location>
        <begin position="7"/>
        <end position="121"/>
    </location>
</feature>
<dbReference type="Pfam" id="PF06983">
    <property type="entry name" value="3-dmu-9_3-mt"/>
    <property type="match status" value="1"/>
</dbReference>
<dbReference type="Proteomes" id="UP000001880">
    <property type="component" value="Chromosome"/>
</dbReference>
<keyword evidence="3" id="KW-1185">Reference proteome</keyword>
<dbReference type="PANTHER" id="PTHR33990">
    <property type="entry name" value="PROTEIN YJDN-RELATED"/>
    <property type="match status" value="1"/>
</dbReference>
<keyword evidence="2" id="KW-0808">Transferase</keyword>
<dbReference type="InterPro" id="IPR029068">
    <property type="entry name" value="Glyas_Bleomycin-R_OHBP_Dase"/>
</dbReference>
<dbReference type="STRING" id="502025.Hoch_4782"/>
<dbReference type="RefSeq" id="WP_012829870.1">
    <property type="nucleotide sequence ID" value="NC_013440.1"/>
</dbReference>
<dbReference type="PIRSF" id="PIRSF021700">
    <property type="entry name" value="3_dmu_93_MTrfase"/>
    <property type="match status" value="1"/>
</dbReference>
<keyword evidence="2" id="KW-0489">Methyltransferase</keyword>
<keyword evidence="2" id="KW-0830">Ubiquinone</keyword>
<dbReference type="KEGG" id="hoh:Hoch_4782"/>
<protein>
    <submittedName>
        <fullName evidence="2">3-demethylubiquinone-9 3-methyltransferase</fullName>
    </submittedName>
</protein>
<dbReference type="CDD" id="cd06588">
    <property type="entry name" value="PhnB_like"/>
    <property type="match status" value="1"/>
</dbReference>
<sequence length="163" mass="17731">MTVTLSKITPCLWLDGNAEEAAAFYTSLLPDSAVKRIVRTPVATPSNQPGDVLTVEFTMAGHVFIALNGGPHFRFNEAISFQILCDDQAELDRLWSALSAQPESEQCGWVKDRFGVSWQIVPKRMLELLASDDAAAVGRAMEAMLQMKKLDIAAIEAAYAGTA</sequence>
<name>D0LSQ0_HALO1</name>
<dbReference type="EMBL" id="CP001804">
    <property type="protein sequence ID" value="ACY17272.1"/>
    <property type="molecule type" value="Genomic_DNA"/>
</dbReference>